<comment type="caution">
    <text evidence="3">The sequence shown here is derived from an EMBL/GenBank/DDBJ whole genome shotgun (WGS) entry which is preliminary data.</text>
</comment>
<keyword evidence="4" id="KW-1185">Reference proteome</keyword>
<protein>
    <submittedName>
        <fullName evidence="3">DUF1828 domain-containing protein</fullName>
    </submittedName>
</protein>
<evidence type="ECO:0000313" key="4">
    <source>
        <dbReference type="Proteomes" id="UP001597156"/>
    </source>
</evidence>
<evidence type="ECO:0000259" key="2">
    <source>
        <dbReference type="Pfam" id="PF08862"/>
    </source>
</evidence>
<evidence type="ECO:0000313" key="3">
    <source>
        <dbReference type="EMBL" id="MFD1125280.1"/>
    </source>
</evidence>
<dbReference type="Pfam" id="PF08862">
    <property type="entry name" value="DUF1829"/>
    <property type="match status" value="1"/>
</dbReference>
<dbReference type="InterPro" id="IPR014960">
    <property type="entry name" value="DUF1828"/>
</dbReference>
<feature type="domain" description="DUF1829" evidence="2">
    <location>
        <begin position="163"/>
        <end position="251"/>
    </location>
</feature>
<name>A0ABW3PSX7_9LACO</name>
<sequence>MKTNCSETEKLLDHYSEWLRSQYHVKKLGDADEVTTPFLNTIGDNIRIYVKSLNGNQIELSDDGITLQDLELSGINMSVSTRRELLSKLKKEFHIHQRADTLLVQGSIQNFPRLKQNFLLAIIRIDDLANTKHPNVENLFSEEVYDFLDSHDFGGLREHPFNGNSGVTYSTSYVIPARKSKPFRLIDLQSNLSFNQMMCNAYKFEDIQKNAFFSSKKLSYTIIFNDQEKHPSKNSLKIANQSDIKLIAWKDKQQLLSLR</sequence>
<feature type="domain" description="DUF1828" evidence="1">
    <location>
        <begin position="36"/>
        <end position="125"/>
    </location>
</feature>
<dbReference type="EMBL" id="JBHTLH010000019">
    <property type="protein sequence ID" value="MFD1125280.1"/>
    <property type="molecule type" value="Genomic_DNA"/>
</dbReference>
<evidence type="ECO:0000259" key="1">
    <source>
        <dbReference type="Pfam" id="PF08861"/>
    </source>
</evidence>
<organism evidence="3 4">
    <name type="scientific">Lentilactobacillus raoultii</name>
    <dbReference type="NCBI Taxonomy" id="1987503"/>
    <lineage>
        <taxon>Bacteria</taxon>
        <taxon>Bacillati</taxon>
        <taxon>Bacillota</taxon>
        <taxon>Bacilli</taxon>
        <taxon>Lactobacillales</taxon>
        <taxon>Lactobacillaceae</taxon>
        <taxon>Lentilactobacillus</taxon>
    </lineage>
</organism>
<gene>
    <name evidence="3" type="ORF">ACFQ22_07920</name>
</gene>
<proteinExistence type="predicted"/>
<reference evidence="4" key="1">
    <citation type="journal article" date="2019" name="Int. J. Syst. Evol. Microbiol.">
        <title>The Global Catalogue of Microorganisms (GCM) 10K type strain sequencing project: providing services to taxonomists for standard genome sequencing and annotation.</title>
        <authorList>
            <consortium name="The Broad Institute Genomics Platform"/>
            <consortium name="The Broad Institute Genome Sequencing Center for Infectious Disease"/>
            <person name="Wu L."/>
            <person name="Ma J."/>
        </authorList>
    </citation>
    <scope>NUCLEOTIDE SEQUENCE [LARGE SCALE GENOMIC DNA]</scope>
    <source>
        <strain evidence="4">CCUG 71848</strain>
    </source>
</reference>
<dbReference type="Pfam" id="PF08861">
    <property type="entry name" value="DUF1828"/>
    <property type="match status" value="1"/>
</dbReference>
<dbReference type="RefSeq" id="WP_121978195.1">
    <property type="nucleotide sequence ID" value="NZ_JBHTLH010000019.1"/>
</dbReference>
<accession>A0ABW3PSX7</accession>
<dbReference type="Proteomes" id="UP001597156">
    <property type="component" value="Unassembled WGS sequence"/>
</dbReference>
<dbReference type="InterPro" id="IPR014961">
    <property type="entry name" value="DUF1829"/>
</dbReference>